<reference evidence="1 2" key="1">
    <citation type="submission" date="2015-07" db="EMBL/GenBank/DDBJ databases">
        <title>The genome of Dufourea novaeangliae.</title>
        <authorList>
            <person name="Pan H."/>
            <person name="Kapheim K."/>
        </authorList>
    </citation>
    <scope>NUCLEOTIDE SEQUENCE [LARGE SCALE GENOMIC DNA]</scope>
    <source>
        <strain evidence="1">0120121106</strain>
        <tissue evidence="1">Whole body</tissue>
    </source>
</reference>
<dbReference type="EMBL" id="KQ434948">
    <property type="protein sequence ID" value="KZC12427.1"/>
    <property type="molecule type" value="Genomic_DNA"/>
</dbReference>
<keyword evidence="2" id="KW-1185">Reference proteome</keyword>
<dbReference type="Proteomes" id="UP000076502">
    <property type="component" value="Unassembled WGS sequence"/>
</dbReference>
<protein>
    <submittedName>
        <fullName evidence="1">Uncharacterized protein</fullName>
    </submittedName>
</protein>
<proteinExistence type="predicted"/>
<gene>
    <name evidence="1" type="ORF">WN55_03964</name>
</gene>
<name>A0A154PL04_DUFNO</name>
<evidence type="ECO:0000313" key="2">
    <source>
        <dbReference type="Proteomes" id="UP000076502"/>
    </source>
</evidence>
<evidence type="ECO:0000313" key="1">
    <source>
        <dbReference type="EMBL" id="KZC12427.1"/>
    </source>
</evidence>
<sequence length="53" mass="5887">MSALHSPCRMENLRNGDADKSLSTALKVNSAVECHRYTKEATSFEMSSSYPHP</sequence>
<dbReference type="AlphaFoldDB" id="A0A154PL04"/>
<accession>A0A154PL04</accession>
<organism evidence="1 2">
    <name type="scientific">Dufourea novaeangliae</name>
    <name type="common">Sweat bee</name>
    <dbReference type="NCBI Taxonomy" id="178035"/>
    <lineage>
        <taxon>Eukaryota</taxon>
        <taxon>Metazoa</taxon>
        <taxon>Ecdysozoa</taxon>
        <taxon>Arthropoda</taxon>
        <taxon>Hexapoda</taxon>
        <taxon>Insecta</taxon>
        <taxon>Pterygota</taxon>
        <taxon>Neoptera</taxon>
        <taxon>Endopterygota</taxon>
        <taxon>Hymenoptera</taxon>
        <taxon>Apocrita</taxon>
        <taxon>Aculeata</taxon>
        <taxon>Apoidea</taxon>
        <taxon>Anthophila</taxon>
        <taxon>Halictidae</taxon>
        <taxon>Rophitinae</taxon>
        <taxon>Dufourea</taxon>
    </lineage>
</organism>